<feature type="signal peptide" evidence="1">
    <location>
        <begin position="1"/>
        <end position="23"/>
    </location>
</feature>
<proteinExistence type="predicted"/>
<dbReference type="GO" id="GO:0005576">
    <property type="term" value="C:extracellular region"/>
    <property type="evidence" value="ECO:0007669"/>
    <property type="project" value="InterPro"/>
</dbReference>
<sequence length="67" mass="7222">MKFFSVFVVIVTVLAVFLGTGEARPGKIPINAIRKGAKAVGHGLRALNIASTAHDIVSAFKHKKRKH</sequence>
<dbReference type="eggNOG" id="ENOG502TCRK">
    <property type="taxonomic scope" value="Eukaryota"/>
</dbReference>
<feature type="chain" id="PRO_5011116166" evidence="1">
    <location>
        <begin position="24"/>
        <end position="67"/>
    </location>
</feature>
<dbReference type="EMBL" id="AGBW02011357">
    <property type="protein sequence ID" value="OWR46790.1"/>
    <property type="molecule type" value="Genomic_DNA"/>
</dbReference>
<gene>
    <name evidence="2" type="ORF">KGM_203146</name>
</gene>
<dbReference type="Proteomes" id="UP000007151">
    <property type="component" value="Unassembled WGS sequence"/>
</dbReference>
<dbReference type="InterPro" id="IPR009456">
    <property type="entry name" value="Moricin_fam"/>
</dbReference>
<evidence type="ECO:0000313" key="3">
    <source>
        <dbReference type="Proteomes" id="UP000007151"/>
    </source>
</evidence>
<evidence type="ECO:0000313" key="2">
    <source>
        <dbReference type="EMBL" id="OWR46790.1"/>
    </source>
</evidence>
<name>A0A212EZ82_DANPL</name>
<keyword evidence="1" id="KW-0732">Signal</keyword>
<dbReference type="InterPro" id="IPR037043">
    <property type="entry name" value="Moricin_sf"/>
</dbReference>
<dbReference type="GO" id="GO:0042742">
    <property type="term" value="P:defense response to bacterium"/>
    <property type="evidence" value="ECO:0007669"/>
    <property type="project" value="InterPro"/>
</dbReference>
<dbReference type="Pfam" id="PF06451">
    <property type="entry name" value="Moricin"/>
    <property type="match status" value="1"/>
</dbReference>
<dbReference type="KEGG" id="dpl:KGM_203146"/>
<evidence type="ECO:0000256" key="1">
    <source>
        <dbReference type="SAM" id="SignalP"/>
    </source>
</evidence>
<protein>
    <submittedName>
        <fullName evidence="2">Antimicrobial peptide moricin</fullName>
    </submittedName>
</protein>
<organism evidence="2 3">
    <name type="scientific">Danaus plexippus plexippus</name>
    <dbReference type="NCBI Taxonomy" id="278856"/>
    <lineage>
        <taxon>Eukaryota</taxon>
        <taxon>Metazoa</taxon>
        <taxon>Ecdysozoa</taxon>
        <taxon>Arthropoda</taxon>
        <taxon>Hexapoda</taxon>
        <taxon>Insecta</taxon>
        <taxon>Pterygota</taxon>
        <taxon>Neoptera</taxon>
        <taxon>Endopterygota</taxon>
        <taxon>Lepidoptera</taxon>
        <taxon>Glossata</taxon>
        <taxon>Ditrysia</taxon>
        <taxon>Papilionoidea</taxon>
        <taxon>Nymphalidae</taxon>
        <taxon>Danainae</taxon>
        <taxon>Danaini</taxon>
        <taxon>Danaina</taxon>
        <taxon>Danaus</taxon>
        <taxon>Danaus</taxon>
    </lineage>
</organism>
<keyword evidence="3" id="KW-1185">Reference proteome</keyword>
<dbReference type="AlphaFoldDB" id="A0A212EZ82"/>
<dbReference type="InParanoid" id="A0A212EZ82"/>
<accession>A0A212EZ82</accession>
<dbReference type="Gene3D" id="1.20.5.750">
    <property type="entry name" value="Moricin domain"/>
    <property type="match status" value="1"/>
</dbReference>
<reference evidence="2 3" key="1">
    <citation type="journal article" date="2011" name="Cell">
        <title>The monarch butterfly genome yields insights into long-distance migration.</title>
        <authorList>
            <person name="Zhan S."/>
            <person name="Merlin C."/>
            <person name="Boore J.L."/>
            <person name="Reppert S.M."/>
        </authorList>
    </citation>
    <scope>NUCLEOTIDE SEQUENCE [LARGE SCALE GENOMIC DNA]</scope>
    <source>
        <strain evidence="2">F-2</strain>
    </source>
</reference>
<comment type="caution">
    <text evidence="2">The sequence shown here is derived from an EMBL/GenBank/DDBJ whole genome shotgun (WGS) entry which is preliminary data.</text>
</comment>